<evidence type="ECO:0000313" key="2">
    <source>
        <dbReference type="EMBL" id="PJK28859.1"/>
    </source>
</evidence>
<reference evidence="2 3" key="1">
    <citation type="submission" date="2017-11" db="EMBL/GenBank/DDBJ databases">
        <title>Draft genome sequence of Rhizobiales bacterium SY3-13.</title>
        <authorList>
            <person name="Sun C."/>
        </authorList>
    </citation>
    <scope>NUCLEOTIDE SEQUENCE [LARGE SCALE GENOMIC DNA]</scope>
    <source>
        <strain evidence="2 3">SY3-13</strain>
    </source>
</reference>
<gene>
    <name evidence="2" type="ORF">CVT23_14595</name>
</gene>
<sequence>MKSISFFNNKGGVGKTTLTENIAAYFALEKKQRVLIIDCDPQCNITQLVLGDIKTIDLYWPEKNNKEETKSKTILDVVDPILSGDADINSRIRPLRSSSNRFGVDLLPGHPRFSTFEDELSGSWAELPTGKAGGFRVTNWLRSYLRGLEEDYDIVFIDVSPSLGALNRSVLLCSDYFVVPLGADAFSVLGIRNISRWMSSWIDYYEVGLEQSDRLNPGGLEKYSIMTDISIKRGFIGFTLQQYIAKAKAGVRRPTKAYERILNDIPREIDTYLSSFVANNMATPHLGDVPNLYSLIPMAQSANAPIIALESKDGLVGSQFGQAARYRNIIGELAETIGERV</sequence>
<dbReference type="InterPro" id="IPR025669">
    <property type="entry name" value="AAA_dom"/>
</dbReference>
<dbReference type="Pfam" id="PF13614">
    <property type="entry name" value="AAA_31"/>
    <property type="match status" value="1"/>
</dbReference>
<name>A0A2M9FZJ2_9PROT</name>
<dbReference type="OrthoDB" id="9804460at2"/>
<comment type="caution">
    <text evidence="2">The sequence shown here is derived from an EMBL/GenBank/DDBJ whole genome shotgun (WGS) entry which is preliminary data.</text>
</comment>
<dbReference type="Proteomes" id="UP000229498">
    <property type="component" value="Unassembled WGS sequence"/>
</dbReference>
<dbReference type="RefSeq" id="WP_109794964.1">
    <property type="nucleotide sequence ID" value="NZ_PHIG01000038.1"/>
</dbReference>
<keyword evidence="2" id="KW-0547">Nucleotide-binding</keyword>
<dbReference type="PANTHER" id="PTHR13696:SF52">
    <property type="entry name" value="PARA FAMILY PROTEIN CT_582"/>
    <property type="match status" value="1"/>
</dbReference>
<dbReference type="SUPFAM" id="SSF52540">
    <property type="entry name" value="P-loop containing nucleoside triphosphate hydrolases"/>
    <property type="match status" value="1"/>
</dbReference>
<keyword evidence="2" id="KW-0067">ATP-binding</keyword>
<evidence type="ECO:0000259" key="1">
    <source>
        <dbReference type="Pfam" id="PF13614"/>
    </source>
</evidence>
<proteinExistence type="predicted"/>
<dbReference type="GO" id="GO:0004386">
    <property type="term" value="F:helicase activity"/>
    <property type="evidence" value="ECO:0007669"/>
    <property type="project" value="UniProtKB-KW"/>
</dbReference>
<keyword evidence="2" id="KW-0378">Hydrolase</keyword>
<protein>
    <submittedName>
        <fullName evidence="2">Helicase DnaB</fullName>
    </submittedName>
</protein>
<dbReference type="CDD" id="cd02042">
    <property type="entry name" value="ParAB_family"/>
    <property type="match status" value="1"/>
</dbReference>
<keyword evidence="3" id="KW-1185">Reference proteome</keyword>
<dbReference type="EMBL" id="PHIG01000038">
    <property type="protein sequence ID" value="PJK28859.1"/>
    <property type="molecule type" value="Genomic_DNA"/>
</dbReference>
<evidence type="ECO:0000313" key="3">
    <source>
        <dbReference type="Proteomes" id="UP000229498"/>
    </source>
</evidence>
<dbReference type="InterPro" id="IPR050678">
    <property type="entry name" value="DNA_Partitioning_ATPase"/>
</dbReference>
<keyword evidence="2" id="KW-0347">Helicase</keyword>
<dbReference type="AlphaFoldDB" id="A0A2M9FZJ2"/>
<dbReference type="PANTHER" id="PTHR13696">
    <property type="entry name" value="P-LOOP CONTAINING NUCLEOSIDE TRIPHOSPHATE HYDROLASE"/>
    <property type="match status" value="1"/>
</dbReference>
<accession>A0A2M9FZJ2</accession>
<dbReference type="Gene3D" id="3.40.50.300">
    <property type="entry name" value="P-loop containing nucleotide triphosphate hydrolases"/>
    <property type="match status" value="1"/>
</dbReference>
<dbReference type="InterPro" id="IPR027417">
    <property type="entry name" value="P-loop_NTPase"/>
</dbReference>
<feature type="domain" description="AAA" evidence="1">
    <location>
        <begin position="1"/>
        <end position="199"/>
    </location>
</feature>
<organism evidence="2 3">
    <name type="scientific">Minwuia thermotolerans</name>
    <dbReference type="NCBI Taxonomy" id="2056226"/>
    <lineage>
        <taxon>Bacteria</taxon>
        <taxon>Pseudomonadati</taxon>
        <taxon>Pseudomonadota</taxon>
        <taxon>Alphaproteobacteria</taxon>
        <taxon>Minwuiales</taxon>
        <taxon>Minwuiaceae</taxon>
        <taxon>Minwuia</taxon>
    </lineage>
</organism>